<dbReference type="SUPFAM" id="SSF82544">
    <property type="entry name" value="GckA/TtuD-like"/>
    <property type="match status" value="1"/>
</dbReference>
<accession>A0ABS1E9P0</accession>
<evidence type="ECO:0000313" key="3">
    <source>
        <dbReference type="Proteomes" id="UP000738126"/>
    </source>
</evidence>
<dbReference type="Proteomes" id="UP000738126">
    <property type="component" value="Unassembled WGS sequence"/>
</dbReference>
<evidence type="ECO:0000259" key="1">
    <source>
        <dbReference type="Pfam" id="PF13660"/>
    </source>
</evidence>
<protein>
    <submittedName>
        <fullName evidence="2">Glycerate kinase</fullName>
    </submittedName>
</protein>
<feature type="non-terminal residue" evidence="2">
    <location>
        <position position="70"/>
    </location>
</feature>
<organism evidence="2 3">
    <name type="scientific">Halorhodospira neutriphila</name>
    <dbReference type="NCBI Taxonomy" id="168379"/>
    <lineage>
        <taxon>Bacteria</taxon>
        <taxon>Pseudomonadati</taxon>
        <taxon>Pseudomonadota</taxon>
        <taxon>Gammaproteobacteria</taxon>
        <taxon>Chromatiales</taxon>
        <taxon>Ectothiorhodospiraceae</taxon>
        <taxon>Halorhodospira</taxon>
    </lineage>
</organism>
<reference evidence="2 3" key="1">
    <citation type="journal article" date="2020" name="Microorganisms">
        <title>Osmotic Adaptation and Compatible Solute Biosynthesis of Phototrophic Bacteria as Revealed from Genome Analyses.</title>
        <authorList>
            <person name="Imhoff J.F."/>
            <person name="Rahn T."/>
            <person name="Kunzel S."/>
            <person name="Keller A."/>
            <person name="Neulinger S.C."/>
        </authorList>
    </citation>
    <scope>NUCLEOTIDE SEQUENCE [LARGE SCALE GENOMIC DNA]</scope>
    <source>
        <strain evidence="2 3">DSM 15116</strain>
    </source>
</reference>
<keyword evidence="3" id="KW-1185">Reference proteome</keyword>
<sequence length="70" mass="7006">MSTTGQQDPRGLLTGWLEEAVAAVQAPRCLPGSLPRPPRGRTVVVGAGKAAAAMAAAVERLWGGPLDGGG</sequence>
<gene>
    <name evidence="2" type="ORF">CKO13_12305</name>
</gene>
<evidence type="ECO:0000313" key="2">
    <source>
        <dbReference type="EMBL" id="MBK1727772.1"/>
    </source>
</evidence>
<dbReference type="Gene3D" id="3.40.50.10180">
    <property type="entry name" value="Glycerate kinase, MOFRL-like N-terminal domain"/>
    <property type="match status" value="1"/>
</dbReference>
<proteinExistence type="predicted"/>
<keyword evidence="2" id="KW-0808">Transferase</keyword>
<name>A0ABS1E9P0_9GAMM</name>
<dbReference type="InterPro" id="IPR038614">
    <property type="entry name" value="GK_N_sf"/>
</dbReference>
<dbReference type="Pfam" id="PF13660">
    <property type="entry name" value="DUF4147"/>
    <property type="match status" value="1"/>
</dbReference>
<dbReference type="GO" id="GO:0016301">
    <property type="term" value="F:kinase activity"/>
    <property type="evidence" value="ECO:0007669"/>
    <property type="project" value="UniProtKB-KW"/>
</dbReference>
<keyword evidence="2" id="KW-0418">Kinase</keyword>
<dbReference type="InterPro" id="IPR025286">
    <property type="entry name" value="MOFRL_assoc_dom"/>
</dbReference>
<dbReference type="EMBL" id="NRSH01000287">
    <property type="protein sequence ID" value="MBK1727772.1"/>
    <property type="molecule type" value="Genomic_DNA"/>
</dbReference>
<feature type="domain" description="MOFRL-associated" evidence="1">
    <location>
        <begin position="15"/>
        <end position="64"/>
    </location>
</feature>
<comment type="caution">
    <text evidence="2">The sequence shown here is derived from an EMBL/GenBank/DDBJ whole genome shotgun (WGS) entry which is preliminary data.</text>
</comment>
<dbReference type="RefSeq" id="WP_200261488.1">
    <property type="nucleotide sequence ID" value="NZ_NRSH01000287.1"/>
</dbReference>